<organism evidence="3 4">
    <name type="scientific">Natronorubrum tibetense GA33</name>
    <dbReference type="NCBI Taxonomy" id="1114856"/>
    <lineage>
        <taxon>Archaea</taxon>
        <taxon>Methanobacteriati</taxon>
        <taxon>Methanobacteriota</taxon>
        <taxon>Stenosarchaea group</taxon>
        <taxon>Halobacteria</taxon>
        <taxon>Halobacteriales</taxon>
        <taxon>Natrialbaceae</taxon>
        <taxon>Natronorubrum</taxon>
    </lineage>
</organism>
<dbReference type="Pfam" id="PF00857">
    <property type="entry name" value="Isochorismatase"/>
    <property type="match status" value="1"/>
</dbReference>
<dbReference type="SUPFAM" id="SSF52499">
    <property type="entry name" value="Isochorismatase-like hydrolases"/>
    <property type="match status" value="1"/>
</dbReference>
<dbReference type="PANTHER" id="PTHR43540">
    <property type="entry name" value="PEROXYUREIDOACRYLATE/UREIDOACRYLATE AMIDOHYDROLASE-RELATED"/>
    <property type="match status" value="1"/>
</dbReference>
<dbReference type="GO" id="GO:0016787">
    <property type="term" value="F:hydrolase activity"/>
    <property type="evidence" value="ECO:0007669"/>
    <property type="project" value="UniProtKB-KW"/>
</dbReference>
<dbReference type="InterPro" id="IPR036380">
    <property type="entry name" value="Isochorismatase-like_sf"/>
</dbReference>
<sequence>MTYDPERTAIIVVDMQNGFCHPDGSLYAPASEKATEPVRDVIERGRDAGAQIVFTRDVHPPEQFADAHYYDEFERWGEHVVEGSWDAEIVEDLDVRDEDHVVEKHTYDAFYRTELDGWLRARNIRDLLICGTLANVCVLHTAGSAGLRDYRPVVVRDALGFIEADHRAYAVEHADWLFGEVIERDEIEFLER</sequence>
<feature type="domain" description="Isochorismatase-like" evidence="2">
    <location>
        <begin position="8"/>
        <end position="185"/>
    </location>
</feature>
<dbReference type="STRING" id="1114856.GCA_000383975_04716"/>
<evidence type="ECO:0000259" key="2">
    <source>
        <dbReference type="Pfam" id="PF00857"/>
    </source>
</evidence>
<dbReference type="PATRIC" id="fig|1114856.3.peg.4777"/>
<accession>L9VES1</accession>
<dbReference type="RefSeq" id="WP_006092928.1">
    <property type="nucleotide sequence ID" value="NZ_AOHW01000056.1"/>
</dbReference>
<protein>
    <submittedName>
        <fullName evidence="3">Isochorismatase hydrolase</fullName>
    </submittedName>
</protein>
<dbReference type="PANTHER" id="PTHR43540:SF6">
    <property type="entry name" value="ISOCHORISMATASE-LIKE DOMAIN-CONTAINING PROTEIN"/>
    <property type="match status" value="1"/>
</dbReference>
<gene>
    <name evidence="3" type="ORF">C496_23131</name>
</gene>
<keyword evidence="1 3" id="KW-0378">Hydrolase</keyword>
<dbReference type="eggNOG" id="arCOG01943">
    <property type="taxonomic scope" value="Archaea"/>
</dbReference>
<dbReference type="EMBL" id="AOHW01000056">
    <property type="protein sequence ID" value="ELY35521.1"/>
    <property type="molecule type" value="Genomic_DNA"/>
</dbReference>
<evidence type="ECO:0000313" key="3">
    <source>
        <dbReference type="EMBL" id="ELY35521.1"/>
    </source>
</evidence>
<name>L9VES1_9EURY</name>
<dbReference type="Gene3D" id="3.40.50.850">
    <property type="entry name" value="Isochorismatase-like"/>
    <property type="match status" value="1"/>
</dbReference>
<dbReference type="Proteomes" id="UP000011599">
    <property type="component" value="Unassembled WGS sequence"/>
</dbReference>
<reference evidence="3 4" key="1">
    <citation type="journal article" date="2014" name="PLoS Genet.">
        <title>Phylogenetically driven sequencing of extremely halophilic archaea reveals strategies for static and dynamic osmo-response.</title>
        <authorList>
            <person name="Becker E.A."/>
            <person name="Seitzer P.M."/>
            <person name="Tritt A."/>
            <person name="Larsen D."/>
            <person name="Krusor M."/>
            <person name="Yao A.I."/>
            <person name="Wu D."/>
            <person name="Madern D."/>
            <person name="Eisen J.A."/>
            <person name="Darling A.E."/>
            <person name="Facciotti M.T."/>
        </authorList>
    </citation>
    <scope>NUCLEOTIDE SEQUENCE [LARGE SCALE GENOMIC DNA]</scope>
    <source>
        <strain evidence="3 4">GA33</strain>
    </source>
</reference>
<dbReference type="OrthoDB" id="9194at2157"/>
<proteinExistence type="predicted"/>
<keyword evidence="4" id="KW-1185">Reference proteome</keyword>
<dbReference type="InterPro" id="IPR050272">
    <property type="entry name" value="Isochorismatase-like_hydrls"/>
</dbReference>
<evidence type="ECO:0000256" key="1">
    <source>
        <dbReference type="ARBA" id="ARBA00022801"/>
    </source>
</evidence>
<dbReference type="CDD" id="cd00431">
    <property type="entry name" value="cysteine_hydrolases"/>
    <property type="match status" value="1"/>
</dbReference>
<dbReference type="AlphaFoldDB" id="L9VES1"/>
<evidence type="ECO:0000313" key="4">
    <source>
        <dbReference type="Proteomes" id="UP000011599"/>
    </source>
</evidence>
<comment type="caution">
    <text evidence="3">The sequence shown here is derived from an EMBL/GenBank/DDBJ whole genome shotgun (WGS) entry which is preliminary data.</text>
</comment>
<dbReference type="InterPro" id="IPR000868">
    <property type="entry name" value="Isochorismatase-like_dom"/>
</dbReference>